<name>A0ABW5KLX9_9SPHI</name>
<dbReference type="RefSeq" id="WP_380905630.1">
    <property type="nucleotide sequence ID" value="NZ_JBHUEG010000012.1"/>
</dbReference>
<dbReference type="EMBL" id="JBHULR010000015">
    <property type="protein sequence ID" value="MFD2549313.1"/>
    <property type="molecule type" value="Genomic_DNA"/>
</dbReference>
<accession>A0ABW5KLX9</accession>
<evidence type="ECO:0000313" key="1">
    <source>
        <dbReference type="EMBL" id="MFD2549313.1"/>
    </source>
</evidence>
<protein>
    <submittedName>
        <fullName evidence="1">Uncharacterized protein</fullName>
    </submittedName>
</protein>
<sequence>MKTNFLKEKECSQAIDAWNSMRLKYEHIIELIDPRSGFKFEKGDCQELLKDSSDYFHAYFGVHHAKVILIAKPLDENGKERKLSKYVYVPYAPMENNLAIIEIDTVTTTKTTILTPDLKISKLTKEIDLPTSNEPLFPEEICVQDIELWKDNCLDWFFRECSEYGGKGIFRFFRVPTVDLAIKGTDYTAVQALFGLKFSMIYQKSYPALIFVSTKDPKTALSEPLVGSEIFTPAVMNSKDYSQPCPPFCKDMVLERNTW</sequence>
<proteinExistence type="predicted"/>
<evidence type="ECO:0000313" key="2">
    <source>
        <dbReference type="Proteomes" id="UP001597545"/>
    </source>
</evidence>
<dbReference type="Proteomes" id="UP001597545">
    <property type="component" value="Unassembled WGS sequence"/>
</dbReference>
<keyword evidence="2" id="KW-1185">Reference proteome</keyword>
<gene>
    <name evidence="1" type="ORF">ACFSR5_16815</name>
</gene>
<comment type="caution">
    <text evidence="1">The sequence shown here is derived from an EMBL/GenBank/DDBJ whole genome shotgun (WGS) entry which is preliminary data.</text>
</comment>
<organism evidence="1 2">
    <name type="scientific">Sphingobacterium suaedae</name>
    <dbReference type="NCBI Taxonomy" id="1686402"/>
    <lineage>
        <taxon>Bacteria</taxon>
        <taxon>Pseudomonadati</taxon>
        <taxon>Bacteroidota</taxon>
        <taxon>Sphingobacteriia</taxon>
        <taxon>Sphingobacteriales</taxon>
        <taxon>Sphingobacteriaceae</taxon>
        <taxon>Sphingobacterium</taxon>
    </lineage>
</organism>
<reference evidence="2" key="1">
    <citation type="journal article" date="2019" name="Int. J. Syst. Evol. Microbiol.">
        <title>The Global Catalogue of Microorganisms (GCM) 10K type strain sequencing project: providing services to taxonomists for standard genome sequencing and annotation.</title>
        <authorList>
            <consortium name="The Broad Institute Genomics Platform"/>
            <consortium name="The Broad Institute Genome Sequencing Center for Infectious Disease"/>
            <person name="Wu L."/>
            <person name="Ma J."/>
        </authorList>
    </citation>
    <scope>NUCLEOTIDE SEQUENCE [LARGE SCALE GENOMIC DNA]</scope>
    <source>
        <strain evidence="2">KCTC 42662</strain>
    </source>
</reference>